<feature type="transmembrane region" description="Helical" evidence="1">
    <location>
        <begin position="71"/>
        <end position="91"/>
    </location>
</feature>
<keyword evidence="3" id="KW-1185">Reference proteome</keyword>
<gene>
    <name evidence="2" type="ORF">ABT404_28210</name>
</gene>
<dbReference type="RefSeq" id="WP_350784510.1">
    <property type="nucleotide sequence ID" value="NZ_JBEPEK010000237.1"/>
</dbReference>
<comment type="caution">
    <text evidence="2">The sequence shown here is derived from an EMBL/GenBank/DDBJ whole genome shotgun (WGS) entry which is preliminary data.</text>
</comment>
<keyword evidence="1" id="KW-1133">Transmembrane helix</keyword>
<feature type="transmembrane region" description="Helical" evidence="1">
    <location>
        <begin position="6"/>
        <end position="30"/>
    </location>
</feature>
<name>A0ABV1X2R5_9ACTN</name>
<evidence type="ECO:0008006" key="4">
    <source>
        <dbReference type="Google" id="ProtNLM"/>
    </source>
</evidence>
<accession>A0ABV1X2R5</accession>
<keyword evidence="1" id="KW-0812">Transmembrane</keyword>
<evidence type="ECO:0000313" key="3">
    <source>
        <dbReference type="Proteomes" id="UP001474181"/>
    </source>
</evidence>
<evidence type="ECO:0000313" key="2">
    <source>
        <dbReference type="EMBL" id="MER7183310.1"/>
    </source>
</evidence>
<evidence type="ECO:0000256" key="1">
    <source>
        <dbReference type="SAM" id="Phobius"/>
    </source>
</evidence>
<keyword evidence="1" id="KW-0472">Membrane</keyword>
<organism evidence="2 3">
    <name type="scientific">Streptomyces hyaluromycini</name>
    <dbReference type="NCBI Taxonomy" id="1377993"/>
    <lineage>
        <taxon>Bacteria</taxon>
        <taxon>Bacillati</taxon>
        <taxon>Actinomycetota</taxon>
        <taxon>Actinomycetes</taxon>
        <taxon>Kitasatosporales</taxon>
        <taxon>Streptomycetaceae</taxon>
        <taxon>Streptomyces</taxon>
    </lineage>
</organism>
<proteinExistence type="predicted"/>
<protein>
    <recommendedName>
        <fullName evidence="4">Integral membrane protein</fullName>
    </recommendedName>
</protein>
<dbReference type="EMBL" id="JBEPEK010000237">
    <property type="protein sequence ID" value="MER7183310.1"/>
    <property type="molecule type" value="Genomic_DNA"/>
</dbReference>
<feature type="transmembrane region" description="Helical" evidence="1">
    <location>
        <begin position="42"/>
        <end position="65"/>
    </location>
</feature>
<sequence length="109" mass="11426">MGIAISATLFITAFFCIGAGITVATTSWTFPWLAGKVYRPRLWGAGYVLFGVVVLYHAVVALVHVDPTVDLVMTVVTTVTALAGLGMMGFAQRVGHGTRSPRTGPGATD</sequence>
<reference evidence="2 3" key="1">
    <citation type="submission" date="2024-06" db="EMBL/GenBank/DDBJ databases">
        <title>The Natural Products Discovery Center: Release of the First 8490 Sequenced Strains for Exploring Actinobacteria Biosynthetic Diversity.</title>
        <authorList>
            <person name="Kalkreuter E."/>
            <person name="Kautsar S.A."/>
            <person name="Yang D."/>
            <person name="Bader C.D."/>
            <person name="Teijaro C.N."/>
            <person name="Fluegel L."/>
            <person name="Davis C.M."/>
            <person name="Simpson J.R."/>
            <person name="Lauterbach L."/>
            <person name="Steele A.D."/>
            <person name="Gui C."/>
            <person name="Meng S."/>
            <person name="Li G."/>
            <person name="Viehrig K."/>
            <person name="Ye F."/>
            <person name="Su P."/>
            <person name="Kiefer A.F."/>
            <person name="Nichols A."/>
            <person name="Cepeda A.J."/>
            <person name="Yan W."/>
            <person name="Fan B."/>
            <person name="Jiang Y."/>
            <person name="Adhikari A."/>
            <person name="Zheng C.-J."/>
            <person name="Schuster L."/>
            <person name="Cowan T.M."/>
            <person name="Smanski M.J."/>
            <person name="Chevrette M.G."/>
            <person name="De Carvalho L.P.S."/>
            <person name="Shen B."/>
        </authorList>
    </citation>
    <scope>NUCLEOTIDE SEQUENCE [LARGE SCALE GENOMIC DNA]</scope>
    <source>
        <strain evidence="2 3">NPDC000234</strain>
    </source>
</reference>
<dbReference type="Proteomes" id="UP001474181">
    <property type="component" value="Unassembled WGS sequence"/>
</dbReference>